<proteinExistence type="predicted"/>
<evidence type="ECO:0000313" key="1">
    <source>
        <dbReference type="EMBL" id="EOA95158.1"/>
    </source>
</evidence>
<gene>
    <name evidence="1" type="ORF">Anapl_13874</name>
</gene>
<dbReference type="EMBL" id="KB744410">
    <property type="protein sequence ID" value="EOA95158.1"/>
    <property type="molecule type" value="Genomic_DNA"/>
</dbReference>
<reference evidence="2" key="1">
    <citation type="journal article" date="2013" name="Nat. Genet.">
        <title>The duck genome and transcriptome provide insight into an avian influenza virus reservoir species.</title>
        <authorList>
            <person name="Huang Y."/>
            <person name="Li Y."/>
            <person name="Burt D.W."/>
            <person name="Chen H."/>
            <person name="Zhang Y."/>
            <person name="Qian W."/>
            <person name="Kim H."/>
            <person name="Gan S."/>
            <person name="Zhao Y."/>
            <person name="Li J."/>
            <person name="Yi K."/>
            <person name="Feng H."/>
            <person name="Zhu P."/>
            <person name="Li B."/>
            <person name="Liu Q."/>
            <person name="Fairley S."/>
            <person name="Magor K.E."/>
            <person name="Du Z."/>
            <person name="Hu X."/>
            <person name="Goodman L."/>
            <person name="Tafer H."/>
            <person name="Vignal A."/>
            <person name="Lee T."/>
            <person name="Kim K.W."/>
            <person name="Sheng Z."/>
            <person name="An Y."/>
            <person name="Searle S."/>
            <person name="Herrero J."/>
            <person name="Groenen M.A."/>
            <person name="Crooijmans R.P."/>
            <person name="Faraut T."/>
            <person name="Cai Q."/>
            <person name="Webster R.G."/>
            <person name="Aldridge J.R."/>
            <person name="Warren W.C."/>
            <person name="Bartschat S."/>
            <person name="Kehr S."/>
            <person name="Marz M."/>
            <person name="Stadler P.F."/>
            <person name="Smith J."/>
            <person name="Kraus R.H."/>
            <person name="Zhao Y."/>
            <person name="Ren L."/>
            <person name="Fei J."/>
            <person name="Morisson M."/>
            <person name="Kaiser P."/>
            <person name="Griffin D.K."/>
            <person name="Rao M."/>
            <person name="Pitel F."/>
            <person name="Wang J."/>
            <person name="Li N."/>
        </authorList>
    </citation>
    <scope>NUCLEOTIDE SEQUENCE [LARGE SCALE GENOMIC DNA]</scope>
</reference>
<evidence type="ECO:0000313" key="2">
    <source>
        <dbReference type="Proteomes" id="UP000296049"/>
    </source>
</evidence>
<dbReference type="Proteomes" id="UP000296049">
    <property type="component" value="Unassembled WGS sequence"/>
</dbReference>
<dbReference type="AlphaFoldDB" id="R0KPK3"/>
<protein>
    <submittedName>
        <fullName evidence="1">Uncharacterized protein</fullName>
    </submittedName>
</protein>
<keyword evidence="2" id="KW-1185">Reference proteome</keyword>
<name>R0KPK3_ANAPL</name>
<sequence>MRFGCAKAGKHGQKGNPQHFLIAKDFKATEAPCQQHIYQNTTATRLRAQHLGDRDSLPCLFATLSRSLSARFQYLNVETGDPNADKVSAADTCA</sequence>
<accession>R0KPK3</accession>
<organism evidence="1 2">
    <name type="scientific">Anas platyrhynchos</name>
    <name type="common">Mallard</name>
    <name type="synonym">Anas boschas</name>
    <dbReference type="NCBI Taxonomy" id="8839"/>
    <lineage>
        <taxon>Eukaryota</taxon>
        <taxon>Metazoa</taxon>
        <taxon>Chordata</taxon>
        <taxon>Craniata</taxon>
        <taxon>Vertebrata</taxon>
        <taxon>Euteleostomi</taxon>
        <taxon>Archelosauria</taxon>
        <taxon>Archosauria</taxon>
        <taxon>Dinosauria</taxon>
        <taxon>Saurischia</taxon>
        <taxon>Theropoda</taxon>
        <taxon>Coelurosauria</taxon>
        <taxon>Aves</taxon>
        <taxon>Neognathae</taxon>
        <taxon>Galloanserae</taxon>
        <taxon>Anseriformes</taxon>
        <taxon>Anatidae</taxon>
        <taxon>Anatinae</taxon>
        <taxon>Anas</taxon>
    </lineage>
</organism>